<gene>
    <name evidence="1" type="ORF">LCGC14_0930080</name>
</gene>
<comment type="caution">
    <text evidence="1">The sequence shown here is derived from an EMBL/GenBank/DDBJ whole genome shotgun (WGS) entry which is preliminary data.</text>
</comment>
<dbReference type="EMBL" id="LAZR01003190">
    <property type="protein sequence ID" value="KKN20983.1"/>
    <property type="molecule type" value="Genomic_DNA"/>
</dbReference>
<dbReference type="AlphaFoldDB" id="A0A0F9RUV7"/>
<proteinExistence type="predicted"/>
<sequence>MDRIYSRAPAGDEYPIELAPVGPEDRGQVGRVRIRTENGSMPALRDLYWLRCPWCREMIEFPPERLNVEAGLVRIDGTIVCGHCEAAYVVDAGRARRVPDVEGAGHSTLTSEPL</sequence>
<accession>A0A0F9RUV7</accession>
<name>A0A0F9RUV7_9ZZZZ</name>
<protein>
    <submittedName>
        <fullName evidence="1">Uncharacterized protein</fullName>
    </submittedName>
</protein>
<reference evidence="1" key="1">
    <citation type="journal article" date="2015" name="Nature">
        <title>Complex archaea that bridge the gap between prokaryotes and eukaryotes.</title>
        <authorList>
            <person name="Spang A."/>
            <person name="Saw J.H."/>
            <person name="Jorgensen S.L."/>
            <person name="Zaremba-Niedzwiedzka K."/>
            <person name="Martijn J."/>
            <person name="Lind A.E."/>
            <person name="van Eijk R."/>
            <person name="Schleper C."/>
            <person name="Guy L."/>
            <person name="Ettema T.J."/>
        </authorList>
    </citation>
    <scope>NUCLEOTIDE SEQUENCE</scope>
</reference>
<evidence type="ECO:0000313" key="1">
    <source>
        <dbReference type="EMBL" id="KKN20983.1"/>
    </source>
</evidence>
<organism evidence="1">
    <name type="scientific">marine sediment metagenome</name>
    <dbReference type="NCBI Taxonomy" id="412755"/>
    <lineage>
        <taxon>unclassified sequences</taxon>
        <taxon>metagenomes</taxon>
        <taxon>ecological metagenomes</taxon>
    </lineage>
</organism>